<dbReference type="SUPFAM" id="SSF47973">
    <property type="entry name" value="Ribosomal protein S7"/>
    <property type="match status" value="1"/>
</dbReference>
<keyword evidence="6" id="KW-1185">Reference proteome</keyword>
<evidence type="ECO:0000313" key="6">
    <source>
        <dbReference type="Proteomes" id="UP000007151"/>
    </source>
</evidence>
<dbReference type="GO" id="GO:1990904">
    <property type="term" value="C:ribonucleoprotein complex"/>
    <property type="evidence" value="ECO:0007669"/>
    <property type="project" value="UniProtKB-KW"/>
</dbReference>
<dbReference type="STRING" id="278856.A0A212EZS2"/>
<accession>A0A212EZS2</accession>
<organism evidence="5 6">
    <name type="scientific">Danaus plexippus plexippus</name>
    <dbReference type="NCBI Taxonomy" id="278856"/>
    <lineage>
        <taxon>Eukaryota</taxon>
        <taxon>Metazoa</taxon>
        <taxon>Ecdysozoa</taxon>
        <taxon>Arthropoda</taxon>
        <taxon>Hexapoda</taxon>
        <taxon>Insecta</taxon>
        <taxon>Pterygota</taxon>
        <taxon>Neoptera</taxon>
        <taxon>Endopterygota</taxon>
        <taxon>Lepidoptera</taxon>
        <taxon>Glossata</taxon>
        <taxon>Ditrysia</taxon>
        <taxon>Papilionoidea</taxon>
        <taxon>Nymphalidae</taxon>
        <taxon>Danainae</taxon>
        <taxon>Danaini</taxon>
        <taxon>Danaina</taxon>
        <taxon>Danaus</taxon>
        <taxon>Danaus</taxon>
    </lineage>
</organism>
<dbReference type="FunCoup" id="A0A212EZS2">
    <property type="interactions" value="556"/>
</dbReference>
<dbReference type="CDD" id="cd14870">
    <property type="entry name" value="uS7_Mitochondria_Mammalian"/>
    <property type="match status" value="1"/>
</dbReference>
<gene>
    <name evidence="5" type="ORF">KGM_200260</name>
</gene>
<comment type="similarity">
    <text evidence="1">Belongs to the universal ribosomal protein uS7 family.</text>
</comment>
<dbReference type="InterPro" id="IPR023798">
    <property type="entry name" value="Ribosomal_uS7_dom"/>
</dbReference>
<sequence length="238" mass="27782">MNNIRIALREVIPNRLRTTYRNQWPNLTQSRFYPRATSFPDYFQNPIFRKEDQAKLIENNELTKLAAVPVKPPAAYETSSVYHDALVDKVINHVMKMGNKQLARSLVEKAFENIKRKQIERYHLASTPEDKAKILLNPKDVLHRAVENCKPLLQLLPIKRGGITYQVPGPITEKRSLFLAVKWLLDASNDKERTVHFPEQFAWELLDAANNTGKVVKRKQDLHRLCEANRAYAHYRWQ</sequence>
<evidence type="ECO:0000259" key="4">
    <source>
        <dbReference type="Pfam" id="PF00177"/>
    </source>
</evidence>
<dbReference type="GO" id="GO:0005840">
    <property type="term" value="C:ribosome"/>
    <property type="evidence" value="ECO:0007669"/>
    <property type="project" value="UniProtKB-KW"/>
</dbReference>
<dbReference type="eggNOG" id="KOG3291">
    <property type="taxonomic scope" value="Eukaryota"/>
</dbReference>
<dbReference type="Pfam" id="PF00177">
    <property type="entry name" value="Ribosomal_S7"/>
    <property type="match status" value="1"/>
</dbReference>
<dbReference type="AlphaFoldDB" id="A0A212EZS2"/>
<dbReference type="GO" id="GO:0006412">
    <property type="term" value="P:translation"/>
    <property type="evidence" value="ECO:0007669"/>
    <property type="project" value="InterPro"/>
</dbReference>
<proteinExistence type="inferred from homology"/>
<comment type="caution">
    <text evidence="5">The sequence shown here is derived from an EMBL/GenBank/DDBJ whole genome shotgun (WGS) entry which is preliminary data.</text>
</comment>
<dbReference type="KEGG" id="dpl:KGM_200260"/>
<keyword evidence="3" id="KW-0687">Ribonucleoprotein</keyword>
<keyword evidence="2 5" id="KW-0689">Ribosomal protein</keyword>
<evidence type="ECO:0000256" key="1">
    <source>
        <dbReference type="ARBA" id="ARBA00007151"/>
    </source>
</evidence>
<dbReference type="InterPro" id="IPR036823">
    <property type="entry name" value="Ribosomal_uS7_dom_sf"/>
</dbReference>
<dbReference type="OrthoDB" id="9972728at2759"/>
<evidence type="ECO:0000256" key="2">
    <source>
        <dbReference type="ARBA" id="ARBA00022980"/>
    </source>
</evidence>
<dbReference type="Proteomes" id="UP000007151">
    <property type="component" value="Unassembled WGS sequence"/>
</dbReference>
<reference evidence="5 6" key="1">
    <citation type="journal article" date="2011" name="Cell">
        <title>The monarch butterfly genome yields insights into long-distance migration.</title>
        <authorList>
            <person name="Zhan S."/>
            <person name="Merlin C."/>
            <person name="Boore J.L."/>
            <person name="Reppert S.M."/>
        </authorList>
    </citation>
    <scope>NUCLEOTIDE SEQUENCE [LARGE SCALE GENOMIC DNA]</scope>
    <source>
        <strain evidence="5">F-2</strain>
    </source>
</reference>
<dbReference type="InterPro" id="IPR000235">
    <property type="entry name" value="Ribosomal_uS7"/>
</dbReference>
<evidence type="ECO:0000313" key="5">
    <source>
        <dbReference type="EMBL" id="OWR47005.1"/>
    </source>
</evidence>
<name>A0A212EZS2_DANPL</name>
<protein>
    <submittedName>
        <fullName evidence="5">Mitochondrial ribosomal protein S7</fullName>
    </submittedName>
</protein>
<evidence type="ECO:0000256" key="3">
    <source>
        <dbReference type="ARBA" id="ARBA00023274"/>
    </source>
</evidence>
<dbReference type="EMBL" id="AGBW02011226">
    <property type="protein sequence ID" value="OWR47005.1"/>
    <property type="molecule type" value="Genomic_DNA"/>
</dbReference>
<dbReference type="PANTHER" id="PTHR11205">
    <property type="entry name" value="RIBOSOMAL PROTEIN S7"/>
    <property type="match status" value="1"/>
</dbReference>
<feature type="domain" description="Small ribosomal subunit protein uS7" evidence="4">
    <location>
        <begin position="77"/>
        <end position="230"/>
    </location>
</feature>
<dbReference type="Gene3D" id="1.10.455.10">
    <property type="entry name" value="Ribosomal protein S7 domain"/>
    <property type="match status" value="1"/>
</dbReference>